<name>A0A4R2F4E1_9GAMM</name>
<feature type="chain" id="PRO_5020551128" evidence="1">
    <location>
        <begin position="26"/>
        <end position="216"/>
    </location>
</feature>
<gene>
    <name evidence="2" type="ORF">EDC91_13453</name>
</gene>
<dbReference type="PROSITE" id="PS51257">
    <property type="entry name" value="PROKAR_LIPOPROTEIN"/>
    <property type="match status" value="1"/>
</dbReference>
<keyword evidence="1" id="KW-0732">Signal</keyword>
<feature type="signal peptide" evidence="1">
    <location>
        <begin position="1"/>
        <end position="25"/>
    </location>
</feature>
<dbReference type="InterPro" id="IPR021747">
    <property type="entry name" value="DUF3313"/>
</dbReference>
<dbReference type="EMBL" id="SLWF01000034">
    <property type="protein sequence ID" value="TCN79451.1"/>
    <property type="molecule type" value="Genomic_DNA"/>
</dbReference>
<evidence type="ECO:0000313" key="2">
    <source>
        <dbReference type="EMBL" id="TCN79451.1"/>
    </source>
</evidence>
<organism evidence="2 3">
    <name type="scientific">Shewanella fodinae</name>
    <dbReference type="NCBI Taxonomy" id="552357"/>
    <lineage>
        <taxon>Bacteria</taxon>
        <taxon>Pseudomonadati</taxon>
        <taxon>Pseudomonadota</taxon>
        <taxon>Gammaproteobacteria</taxon>
        <taxon>Alteromonadales</taxon>
        <taxon>Shewanellaceae</taxon>
        <taxon>Shewanella</taxon>
    </lineage>
</organism>
<dbReference type="Proteomes" id="UP000294832">
    <property type="component" value="Unassembled WGS sequence"/>
</dbReference>
<dbReference type="Pfam" id="PF11769">
    <property type="entry name" value="DUF3313"/>
    <property type="match status" value="1"/>
</dbReference>
<evidence type="ECO:0000256" key="1">
    <source>
        <dbReference type="SAM" id="SignalP"/>
    </source>
</evidence>
<accession>A0A4R2F4E1</accession>
<evidence type="ECO:0000313" key="3">
    <source>
        <dbReference type="Proteomes" id="UP000294832"/>
    </source>
</evidence>
<proteinExistence type="predicted"/>
<reference evidence="2 3" key="1">
    <citation type="submission" date="2019-03" db="EMBL/GenBank/DDBJ databases">
        <title>Freshwater and sediment microbial communities from various areas in North America, analyzing microbe dynamics in response to fracking.</title>
        <authorList>
            <person name="Lamendella R."/>
        </authorList>
    </citation>
    <scope>NUCLEOTIDE SEQUENCE [LARGE SCALE GENOMIC DNA]</scope>
    <source>
        <strain evidence="2 3">74A</strain>
    </source>
</reference>
<protein>
    <submittedName>
        <fullName evidence="2">Uncharacterized protein DUF3313</fullName>
    </submittedName>
</protein>
<keyword evidence="3" id="KW-1185">Reference proteome</keyword>
<dbReference type="AlphaFoldDB" id="A0A4R2F4E1"/>
<sequence>MCLVKLKKKLVLFICCIGLTGCATQMPTHSGFLDNYGALQPLGGKPLVLVTRSPQPLNLARVLIAPVTIINGHDTNSLSDTERDQLCHFLQQTLVNEFKTTDNPIVTDQPTIVIRAMITAVHPAKPILNVLTTLTLFVPFANGGVSIEIEAVEQKSGKRLAAMSAASNGSLSEFSGYFHQYRHVEQGLEQLTQQFHQLLTDRLQRPSVNIIAQRSS</sequence>
<comment type="caution">
    <text evidence="2">The sequence shown here is derived from an EMBL/GenBank/DDBJ whole genome shotgun (WGS) entry which is preliminary data.</text>
</comment>